<organism evidence="3 4">
    <name type="scientific">Chryseosolibacter histidini</name>
    <dbReference type="NCBI Taxonomy" id="2782349"/>
    <lineage>
        <taxon>Bacteria</taxon>
        <taxon>Pseudomonadati</taxon>
        <taxon>Bacteroidota</taxon>
        <taxon>Cytophagia</taxon>
        <taxon>Cytophagales</taxon>
        <taxon>Chryseotaleaceae</taxon>
        <taxon>Chryseosolibacter</taxon>
    </lineage>
</organism>
<dbReference type="SUPFAM" id="SSF82171">
    <property type="entry name" value="DPP6 N-terminal domain-like"/>
    <property type="match status" value="1"/>
</dbReference>
<dbReference type="Proteomes" id="UP001319200">
    <property type="component" value="Unassembled WGS sequence"/>
</dbReference>
<proteinExistence type="inferred from homology"/>
<dbReference type="RefSeq" id="WP_254165093.1">
    <property type="nucleotide sequence ID" value="NZ_JAHESF010000016.1"/>
</dbReference>
<dbReference type="EMBL" id="JAHESF010000016">
    <property type="protein sequence ID" value="MBT1698615.1"/>
    <property type="molecule type" value="Genomic_DNA"/>
</dbReference>
<keyword evidence="2" id="KW-0732">Signal</keyword>
<dbReference type="Pfam" id="PF07676">
    <property type="entry name" value="PD40"/>
    <property type="match status" value="1"/>
</dbReference>
<accession>A0AAP2DLQ2</accession>
<keyword evidence="4" id="KW-1185">Reference proteome</keyword>
<evidence type="ECO:0000313" key="3">
    <source>
        <dbReference type="EMBL" id="MBT1698615.1"/>
    </source>
</evidence>
<name>A0AAP2DLQ2_9BACT</name>
<dbReference type="InterPro" id="IPR011042">
    <property type="entry name" value="6-blade_b-propeller_TolB-like"/>
</dbReference>
<gene>
    <name evidence="3" type="ORF">KK083_17110</name>
</gene>
<evidence type="ECO:0000256" key="1">
    <source>
        <dbReference type="ARBA" id="ARBA00009820"/>
    </source>
</evidence>
<sequence>MNKVILFFLLLITSLEVLAQPATEIHLFELKIKRGKVSIGNGRNISNHKGYDNQPFFHPDRPVLYYVSADKEGRTDIMTYDYSAGQTKRFVQTHDREYSPTVTPDKQFISCILQRDSGAQDLVRYPVGGDEPEIIIDDLTVGYHAWGNNGKVAVFTLPAPFKLQVFDLNTKNKTVVAERIGRSLHRIPGKNAISFLQKISDEEWVVNSLNMETLQAEPIVKSLPGAEHDMAWTPDGKMLMSDGKKIFCYDPAKGGSWMEIEITAETPLTAITRLAVSADGKKLAVVMSEQ</sequence>
<dbReference type="Gene3D" id="2.120.10.30">
    <property type="entry name" value="TolB, C-terminal domain"/>
    <property type="match status" value="1"/>
</dbReference>
<dbReference type="AlphaFoldDB" id="A0AAP2DLQ2"/>
<protein>
    <submittedName>
        <fullName evidence="3">PD40 domain-containing protein</fullName>
    </submittedName>
</protein>
<evidence type="ECO:0000256" key="2">
    <source>
        <dbReference type="SAM" id="SignalP"/>
    </source>
</evidence>
<dbReference type="InterPro" id="IPR011659">
    <property type="entry name" value="WD40"/>
</dbReference>
<feature type="signal peptide" evidence="2">
    <location>
        <begin position="1"/>
        <end position="19"/>
    </location>
</feature>
<reference evidence="3 4" key="1">
    <citation type="submission" date="2021-05" db="EMBL/GenBank/DDBJ databases">
        <title>A Polyphasic approach of four new species of the genus Ohtaekwangia: Ohtaekwangia histidinii sp. nov., Ohtaekwangia cretensis sp. nov., Ohtaekwangia indiensis sp. nov., Ohtaekwangia reichenbachii sp. nov. from diverse environment.</title>
        <authorList>
            <person name="Octaviana S."/>
        </authorList>
    </citation>
    <scope>NUCLEOTIDE SEQUENCE [LARGE SCALE GENOMIC DNA]</scope>
    <source>
        <strain evidence="3 4">PWU4</strain>
    </source>
</reference>
<dbReference type="PANTHER" id="PTHR36842">
    <property type="entry name" value="PROTEIN TOLB HOMOLOG"/>
    <property type="match status" value="1"/>
</dbReference>
<comment type="caution">
    <text evidence="3">The sequence shown here is derived from an EMBL/GenBank/DDBJ whole genome shotgun (WGS) entry which is preliminary data.</text>
</comment>
<evidence type="ECO:0000313" key="4">
    <source>
        <dbReference type="Proteomes" id="UP001319200"/>
    </source>
</evidence>
<feature type="chain" id="PRO_5042954437" evidence="2">
    <location>
        <begin position="20"/>
        <end position="290"/>
    </location>
</feature>
<comment type="similarity">
    <text evidence="1">Belongs to the TolB family.</text>
</comment>